<reference evidence="2 3" key="1">
    <citation type="submission" date="2020-04" db="EMBL/GenBank/DDBJ databases">
        <title>Novel species.</title>
        <authorList>
            <person name="Teo W.F.A."/>
            <person name="Lipun K."/>
            <person name="Srisuk N."/>
            <person name="Duangmal K."/>
        </authorList>
    </citation>
    <scope>NUCLEOTIDE SEQUENCE [LARGE SCALE GENOMIC DNA]</scope>
    <source>
        <strain evidence="2 3">K13G38</strain>
    </source>
</reference>
<proteinExistence type="predicted"/>
<evidence type="ECO:0000313" key="3">
    <source>
        <dbReference type="Proteomes" id="UP000715441"/>
    </source>
</evidence>
<feature type="region of interest" description="Disordered" evidence="1">
    <location>
        <begin position="100"/>
        <end position="158"/>
    </location>
</feature>
<sequence length="158" mass="17325">MRDPDQAAASVQAWADGLAEKAERYRAAQERTESIRLSSTNTDGSVRVTVRADGSVTDLALSGRARSMPLEELSAQILATMRRAQSGIADEVSDVMAEEIGDQDPETRSLMVDNLRSRFPALDEDDTETVDEEPPPAEDTRGADNRAEDSEDEDNNPW</sequence>
<evidence type="ECO:0000256" key="1">
    <source>
        <dbReference type="SAM" id="MobiDB-lite"/>
    </source>
</evidence>
<dbReference type="Gene3D" id="3.30.1310.10">
    <property type="entry name" value="Nucleoid-associated protein YbaB-like domain"/>
    <property type="match status" value="1"/>
</dbReference>
<dbReference type="EMBL" id="JAAXLS010000001">
    <property type="protein sequence ID" value="NKQ51274.1"/>
    <property type="molecule type" value="Genomic_DNA"/>
</dbReference>
<gene>
    <name evidence="2" type="ORF">HFP15_00070</name>
</gene>
<name>A0ABX1IUW5_9PSEU</name>
<feature type="compositionally biased region" description="Acidic residues" evidence="1">
    <location>
        <begin position="149"/>
        <end position="158"/>
    </location>
</feature>
<evidence type="ECO:0000313" key="2">
    <source>
        <dbReference type="EMBL" id="NKQ51274.1"/>
    </source>
</evidence>
<feature type="compositionally biased region" description="Basic and acidic residues" evidence="1">
    <location>
        <begin position="138"/>
        <end position="148"/>
    </location>
</feature>
<organism evidence="2 3">
    <name type="scientific">Amycolatopsis acididurans</name>
    <dbReference type="NCBI Taxonomy" id="2724524"/>
    <lineage>
        <taxon>Bacteria</taxon>
        <taxon>Bacillati</taxon>
        <taxon>Actinomycetota</taxon>
        <taxon>Actinomycetes</taxon>
        <taxon>Pseudonocardiales</taxon>
        <taxon>Pseudonocardiaceae</taxon>
        <taxon>Amycolatopsis</taxon>
    </lineage>
</organism>
<feature type="compositionally biased region" description="Acidic residues" evidence="1">
    <location>
        <begin position="122"/>
        <end position="136"/>
    </location>
</feature>
<keyword evidence="3" id="KW-1185">Reference proteome</keyword>
<dbReference type="InterPro" id="IPR036894">
    <property type="entry name" value="YbaB-like_sf"/>
</dbReference>
<dbReference type="Proteomes" id="UP000715441">
    <property type="component" value="Unassembled WGS sequence"/>
</dbReference>
<dbReference type="InterPro" id="IPR004401">
    <property type="entry name" value="YbaB/EbfC"/>
</dbReference>
<dbReference type="Pfam" id="PF02575">
    <property type="entry name" value="YbaB_DNA_bd"/>
    <property type="match status" value="1"/>
</dbReference>
<accession>A0ABX1IUW5</accession>
<dbReference type="SUPFAM" id="SSF82607">
    <property type="entry name" value="YbaB-like"/>
    <property type="match status" value="1"/>
</dbReference>
<protein>
    <submittedName>
        <fullName evidence="2">YbaB/EbfC family nucleoid-associated protein</fullName>
    </submittedName>
</protein>
<dbReference type="RefSeq" id="WP_168511188.1">
    <property type="nucleotide sequence ID" value="NZ_JAAXLS010000001.1"/>
</dbReference>
<comment type="caution">
    <text evidence="2">The sequence shown here is derived from an EMBL/GenBank/DDBJ whole genome shotgun (WGS) entry which is preliminary data.</text>
</comment>